<keyword evidence="2" id="KW-0732">Signal</keyword>
<reference evidence="5 6" key="2">
    <citation type="submission" date="2016-05" db="EMBL/GenBank/DDBJ databases">
        <authorList>
            <person name="Naeem Raeece"/>
        </authorList>
    </citation>
    <scope>NUCLEOTIDE SEQUENCE [LARGE SCALE GENOMIC DNA]</scope>
</reference>
<evidence type="ECO:0000256" key="2">
    <source>
        <dbReference type="SAM" id="SignalP"/>
    </source>
</evidence>
<feature type="compositionally biased region" description="Polar residues" evidence="1">
    <location>
        <begin position="271"/>
        <end position="284"/>
    </location>
</feature>
<dbReference type="Proteomes" id="UP000078550">
    <property type="component" value="Unassembled WGS sequence"/>
</dbReference>
<feature type="chain" id="PRO_5015059848" description="Mitochondrial carrier protein" evidence="2">
    <location>
        <begin position="22"/>
        <end position="331"/>
    </location>
</feature>
<keyword evidence="6" id="KW-1185">Reference proteome</keyword>
<dbReference type="AlphaFoldDB" id="A0A1A8YIK4"/>
<organism evidence="3 6">
    <name type="scientific">Plasmodium ovale wallikeri</name>
    <dbReference type="NCBI Taxonomy" id="864142"/>
    <lineage>
        <taxon>Eukaryota</taxon>
        <taxon>Sar</taxon>
        <taxon>Alveolata</taxon>
        <taxon>Apicomplexa</taxon>
        <taxon>Aconoidasida</taxon>
        <taxon>Haemosporida</taxon>
        <taxon>Plasmodiidae</taxon>
        <taxon>Plasmodium</taxon>
        <taxon>Plasmodium (Plasmodium)</taxon>
    </lineage>
</organism>
<reference evidence="3" key="1">
    <citation type="submission" date="2016-05" db="EMBL/GenBank/DDBJ databases">
        <authorList>
            <person name="Lavstsen T."/>
            <person name="Jespersen J.S."/>
        </authorList>
    </citation>
    <scope>NUCLEOTIDE SEQUENCE [LARGE SCALE GENOMIC DNA]</scope>
</reference>
<dbReference type="Proteomes" id="UP000078555">
    <property type="component" value="Unassembled WGS sequence"/>
</dbReference>
<evidence type="ECO:0008006" key="7">
    <source>
        <dbReference type="Google" id="ProtNLM"/>
    </source>
</evidence>
<feature type="compositionally biased region" description="Acidic residues" evidence="1">
    <location>
        <begin position="285"/>
        <end position="331"/>
    </location>
</feature>
<proteinExistence type="predicted"/>
<feature type="region of interest" description="Disordered" evidence="1">
    <location>
        <begin position="269"/>
        <end position="331"/>
    </location>
</feature>
<evidence type="ECO:0000313" key="3">
    <source>
        <dbReference type="EMBL" id="SBT31126.1"/>
    </source>
</evidence>
<evidence type="ECO:0000313" key="6">
    <source>
        <dbReference type="Proteomes" id="UP000078555"/>
    </source>
</evidence>
<evidence type="ECO:0000313" key="4">
    <source>
        <dbReference type="EMBL" id="SBT31739.1"/>
    </source>
</evidence>
<evidence type="ECO:0000256" key="1">
    <source>
        <dbReference type="SAM" id="MobiDB-lite"/>
    </source>
</evidence>
<sequence length="331" mass="38409">MNLFNFFLLSILFIKIRHVLCVSTNEVLRDKRIEFNDYAKVIIHDSNLVDKNEKLLGNSLRTYKYYLVKSTTEIRAIFIYDDFNINIAKILGIHNEQHEAYISNIQSNINSLYPLDETSTFSEVLYKERKMFSLETDYSTTNYVFTKFIFNINIEEEEEEYIMSLLINNELNMKKKNLEIVTKDNTQKEINRNKQYEGSNSVSLYKKSNHPPAFAQFIGALMNVVSIITSISGAISAVSSMFTGSPSPSPPSFLGDEYSVLSTYEERKVASTPSNVKKNATQPSYDDEYADEDAYEDDYDEYGDEYGDEYDDEYGDEYDDEYDDEYGDDHY</sequence>
<feature type="signal peptide" evidence="2">
    <location>
        <begin position="1"/>
        <end position="21"/>
    </location>
</feature>
<gene>
    <name evidence="3" type="ORF">POVWA1_005640</name>
    <name evidence="4" type="ORF">POVWA2_005740</name>
</gene>
<protein>
    <recommendedName>
        <fullName evidence="7">Mitochondrial carrier protein</fullName>
    </recommendedName>
</protein>
<dbReference type="EMBL" id="FLRD01000011">
    <property type="protein sequence ID" value="SBT31126.1"/>
    <property type="molecule type" value="Genomic_DNA"/>
</dbReference>
<accession>A0A1A8YIK4</accession>
<dbReference type="EMBL" id="FLRE01000024">
    <property type="protein sequence ID" value="SBT31739.1"/>
    <property type="molecule type" value="Genomic_DNA"/>
</dbReference>
<evidence type="ECO:0000313" key="5">
    <source>
        <dbReference type="Proteomes" id="UP000078550"/>
    </source>
</evidence>
<name>A0A1A8YIK4_PLAOA</name>